<dbReference type="PANTHER" id="PTHR13800">
    <property type="entry name" value="TRANSIENT RECEPTOR POTENTIAL CATION CHANNEL, SUBFAMILY M, MEMBER 6"/>
    <property type="match status" value="1"/>
</dbReference>
<keyword evidence="3" id="KW-0472">Membrane</keyword>
<feature type="transmembrane region" description="Helical" evidence="3">
    <location>
        <begin position="714"/>
        <end position="733"/>
    </location>
</feature>
<protein>
    <submittedName>
        <fullName evidence="4">Uncharacterized protein</fullName>
    </submittedName>
</protein>
<name>A0A6J8F3D4_MYTCO</name>
<feature type="transmembrane region" description="Helical" evidence="3">
    <location>
        <begin position="648"/>
        <end position="668"/>
    </location>
</feature>
<dbReference type="GO" id="GO:0099604">
    <property type="term" value="F:ligand-gated calcium channel activity"/>
    <property type="evidence" value="ECO:0007669"/>
    <property type="project" value="TreeGrafter"/>
</dbReference>
<feature type="transmembrane region" description="Helical" evidence="3">
    <location>
        <begin position="924"/>
        <end position="942"/>
    </location>
</feature>
<keyword evidence="3" id="KW-1133">Transmembrane helix</keyword>
<gene>
    <name evidence="4" type="ORF">MCOR_58221</name>
</gene>
<dbReference type="EMBL" id="CACVKT020010431">
    <property type="protein sequence ID" value="CAC5426523.1"/>
    <property type="molecule type" value="Genomic_DNA"/>
</dbReference>
<proteinExistence type="predicted"/>
<evidence type="ECO:0000256" key="2">
    <source>
        <dbReference type="SAM" id="MobiDB-lite"/>
    </source>
</evidence>
<feature type="coiled-coil region" evidence="1">
    <location>
        <begin position="990"/>
        <end position="1040"/>
    </location>
</feature>
<feature type="transmembrane region" description="Helical" evidence="3">
    <location>
        <begin position="745"/>
        <end position="763"/>
    </location>
</feature>
<evidence type="ECO:0000313" key="4">
    <source>
        <dbReference type="EMBL" id="CAC5426523.1"/>
    </source>
</evidence>
<dbReference type="PANTHER" id="PTHR13800:SF12">
    <property type="entry name" value="TRANSIENT RECEPTOR POTENTIAL CATION CHANNEL SUBFAMILY M MEMBER-LIKE 2"/>
    <property type="match status" value="1"/>
</dbReference>
<reference evidence="4 5" key="1">
    <citation type="submission" date="2020-06" db="EMBL/GenBank/DDBJ databases">
        <authorList>
            <person name="Li R."/>
            <person name="Bekaert M."/>
        </authorList>
    </citation>
    <scope>NUCLEOTIDE SEQUENCE [LARGE SCALE GENOMIC DNA]</scope>
    <source>
        <strain evidence="5">wild</strain>
    </source>
</reference>
<feature type="compositionally biased region" description="Basic and acidic residues" evidence="2">
    <location>
        <begin position="1055"/>
        <end position="1081"/>
    </location>
</feature>
<keyword evidence="1" id="KW-0175">Coiled coil</keyword>
<sequence>MNNVHYLHHIFRRILSTNLKGKQMPPRREKLDGNVSAWKRSFKITRKTTNNTQQRMAIGIIKGSGVLLPQKPEIGTVIDVCYNVNNEKDRDWNNVKVMWKDEKKYCDIHKISELMLHSGRTFTYYPDHLPVLGQYADGYFEANDDNAETATKKIKVFIWRPLQEKAEKAEPSFKPSLYLIFNSTQENKAVGNWALMEEILKFAQLTKLPCHVVGEGVLFHSGSTESVCIHYKTRIDTIKDLKKKGFYKFERGDEHTEDEIKYFIQMAEYAIGEKVLPVIISLRNGVMTAIDQQMYKYPIICFKKNTQDVNVLWPTQKSGNSYVEYRTDTKKPWRVKIFSSEKKNSYTNHCEDVIEILSDIGVVDLNTLLCNVILGVSFEEASSTKKEHDQKLPIEWRYTTALSIHLLKRGEWTISKQYMKRPFDQISLEYIYEKLITSEFIENVWSNQKCFSTMGYKVPEYLEKVDNENKAEVSTDDLDMYRLIPKGQRIEFIQWNSECYGLIFLALLQKKYWNGAKQLVETGYIGIHYILIGCAIIEDEVNSGHSTILLKESLQSLRNSLTEKAISITSCIYEADKQSQNDAIKFKEVGSEENKKERELGDCINHAGRLLLNHGYLKDAIDTQNHTFLENDTVRKILRKIFYGTERVHWKTIGFLYLLVAYAYMLLFDYKADGITYTDYFIIAWMTSFCVDEIKQVIVAFIRGKWKSYSIDCWNLLDWMLIAVYTAGMLLKFLEGSGFQMASKLLLVAAFMALCTKLLHLSYMTEFLGRKLIINRKMIKDTIAFMIIIIVIMLWYSISFYALLYPNTEFKWTEIEKILTNGYWMLFGDLHLDATEPDCTFNRTIYESGILQRCPSQLGLYVTPYLKAFYGLIAVVLLLNLLIAMYSDTYNRVQENANFIWLQMQTDLFEEYSIKTVFPVHLQLLALPGIILALLWVFSFNLKNKCCKKSDEKAALDLNQHPMFVRVFLYDTNFDLRLNSTNLSEEKGILKHVEAKRETHIAENEETKTKQKLAKIEEMTEQAQTRLEKIEESIKGLLEINKMPKKRPSSSSAKPETKTKGTTYKRIDDKKPVDKPNHEENAFQEIENVVTRL</sequence>
<evidence type="ECO:0000256" key="3">
    <source>
        <dbReference type="SAM" id="Phobius"/>
    </source>
</evidence>
<feature type="transmembrane region" description="Helical" evidence="3">
    <location>
        <begin position="868"/>
        <end position="886"/>
    </location>
</feature>
<organism evidence="4 5">
    <name type="scientific">Mytilus coruscus</name>
    <name type="common">Sea mussel</name>
    <dbReference type="NCBI Taxonomy" id="42192"/>
    <lineage>
        <taxon>Eukaryota</taxon>
        <taxon>Metazoa</taxon>
        <taxon>Spiralia</taxon>
        <taxon>Lophotrochozoa</taxon>
        <taxon>Mollusca</taxon>
        <taxon>Bivalvia</taxon>
        <taxon>Autobranchia</taxon>
        <taxon>Pteriomorphia</taxon>
        <taxon>Mytilida</taxon>
        <taxon>Mytiloidea</taxon>
        <taxon>Mytilidae</taxon>
        <taxon>Mytilinae</taxon>
        <taxon>Mytilus</taxon>
    </lineage>
</organism>
<feature type="transmembrane region" description="Helical" evidence="3">
    <location>
        <begin position="783"/>
        <end position="804"/>
    </location>
</feature>
<keyword evidence="5" id="KW-1185">Reference proteome</keyword>
<dbReference type="OrthoDB" id="7873042at2759"/>
<dbReference type="GO" id="GO:0005886">
    <property type="term" value="C:plasma membrane"/>
    <property type="evidence" value="ECO:0007669"/>
    <property type="project" value="TreeGrafter"/>
</dbReference>
<evidence type="ECO:0000256" key="1">
    <source>
        <dbReference type="SAM" id="Coils"/>
    </source>
</evidence>
<dbReference type="Proteomes" id="UP000507470">
    <property type="component" value="Unassembled WGS sequence"/>
</dbReference>
<dbReference type="InterPro" id="IPR050927">
    <property type="entry name" value="TRPM"/>
</dbReference>
<dbReference type="AlphaFoldDB" id="A0A6J8F3D4"/>
<accession>A0A6J8F3D4</accession>
<keyword evidence="3" id="KW-0812">Transmembrane</keyword>
<feature type="transmembrane region" description="Helical" evidence="3">
    <location>
        <begin position="680"/>
        <end position="702"/>
    </location>
</feature>
<feature type="region of interest" description="Disordered" evidence="2">
    <location>
        <begin position="1041"/>
        <end position="1093"/>
    </location>
</feature>
<evidence type="ECO:0000313" key="5">
    <source>
        <dbReference type="Proteomes" id="UP000507470"/>
    </source>
</evidence>